<dbReference type="EMBL" id="CP002573">
    <property type="protein sequence ID" value="AEK57812.1"/>
    <property type="molecule type" value="Genomic_DNA"/>
</dbReference>
<accession>F9ZLE3</accession>
<keyword evidence="2" id="KW-1185">Reference proteome</keyword>
<reference evidence="1 2" key="1">
    <citation type="journal article" date="2011" name="J. Genet. Genomics">
        <title>Unraveling the Acidithiobacillus caldus complete genome and its central metabolisms for carbon assimilation.</title>
        <authorList>
            <person name="You X.Y."/>
            <person name="Guo X."/>
            <person name="Zheng H.J."/>
            <person name="Zhang M.J."/>
            <person name="Liu L.J."/>
            <person name="Zhu Y.Q."/>
            <person name="Zhu B."/>
            <person name="Wang S.Y."/>
            <person name="Zhao G.P."/>
            <person name="Poetsch A."/>
            <person name="Jiang C.Y."/>
            <person name="Liu S.J."/>
        </authorList>
    </citation>
    <scope>NUCLEOTIDE SEQUENCE [LARGE SCALE GENOMIC DNA]</scope>
    <source>
        <strain evidence="1 2">SM-1</strain>
    </source>
</reference>
<dbReference type="KEGG" id="acu:Atc_1163"/>
<dbReference type="STRING" id="990288.Atc_1163"/>
<name>F9ZLE3_ACICS</name>
<dbReference type="AlphaFoldDB" id="F9ZLE3"/>
<dbReference type="Proteomes" id="UP000006135">
    <property type="component" value="Chromosome"/>
</dbReference>
<dbReference type="HOGENOM" id="CLU_163121_0_0_6"/>
<evidence type="ECO:0000313" key="1">
    <source>
        <dbReference type="EMBL" id="AEK57812.1"/>
    </source>
</evidence>
<gene>
    <name evidence="1" type="ordered locus">Atc_1163</name>
</gene>
<proteinExistence type="predicted"/>
<organism evidence="1 2">
    <name type="scientific">Acidithiobacillus caldus (strain SM-1)</name>
    <dbReference type="NCBI Taxonomy" id="990288"/>
    <lineage>
        <taxon>Bacteria</taxon>
        <taxon>Pseudomonadati</taxon>
        <taxon>Pseudomonadota</taxon>
        <taxon>Acidithiobacillia</taxon>
        <taxon>Acidithiobacillales</taxon>
        <taxon>Acidithiobacillaceae</taxon>
        <taxon>Acidithiobacillus</taxon>
    </lineage>
</organism>
<evidence type="ECO:0000313" key="2">
    <source>
        <dbReference type="Proteomes" id="UP000006135"/>
    </source>
</evidence>
<protein>
    <submittedName>
        <fullName evidence="1">Uncharacterized protein</fullName>
    </submittedName>
</protein>
<sequence length="124" mass="13770">MSFRVSAFYPHNGLAIPKRRKRFGSSIMSGSEVSANVKLVGRYAERIEAEAQERGVSRPALIADYAMRGMDAAQSMEDVEARAMERRLSATLLAMRGEVERLQESVDHLVAHFGLEASEDGFHV</sequence>